<name>A0ABP0WR48_9BRYO</name>
<gene>
    <name evidence="1" type="ORF">CSSPJE1EN1_LOCUS13330</name>
</gene>
<organism evidence="1 2">
    <name type="scientific">Sphagnum jensenii</name>
    <dbReference type="NCBI Taxonomy" id="128206"/>
    <lineage>
        <taxon>Eukaryota</taxon>
        <taxon>Viridiplantae</taxon>
        <taxon>Streptophyta</taxon>
        <taxon>Embryophyta</taxon>
        <taxon>Bryophyta</taxon>
        <taxon>Sphagnophytina</taxon>
        <taxon>Sphagnopsida</taxon>
        <taxon>Sphagnales</taxon>
        <taxon>Sphagnaceae</taxon>
        <taxon>Sphagnum</taxon>
    </lineage>
</organism>
<proteinExistence type="predicted"/>
<dbReference type="EMBL" id="OZ020097">
    <property type="protein sequence ID" value="CAK9267852.1"/>
    <property type="molecule type" value="Genomic_DNA"/>
</dbReference>
<accession>A0ABP0WR48</accession>
<keyword evidence="2" id="KW-1185">Reference proteome</keyword>
<dbReference type="PANTHER" id="PTHR31280:SF24">
    <property type="entry name" value="C2 DOMAIN-CONTAINING PROTEIN"/>
    <property type="match status" value="1"/>
</dbReference>
<dbReference type="Proteomes" id="UP001497444">
    <property type="component" value="Chromosome 2"/>
</dbReference>
<evidence type="ECO:0000313" key="2">
    <source>
        <dbReference type="Proteomes" id="UP001497444"/>
    </source>
</evidence>
<reference evidence="1 2" key="1">
    <citation type="submission" date="2024-02" db="EMBL/GenBank/DDBJ databases">
        <authorList>
            <consortium name="ELIXIR-Norway"/>
            <consortium name="Elixir Norway"/>
        </authorList>
    </citation>
    <scope>NUCLEOTIDE SEQUENCE [LARGE SCALE GENOMIC DNA]</scope>
</reference>
<dbReference type="PANTHER" id="PTHR31280">
    <property type="entry name" value="PROTEIN UNC-13 HOMOLOG"/>
    <property type="match status" value="1"/>
</dbReference>
<protein>
    <submittedName>
        <fullName evidence="1">Uncharacterized protein</fullName>
    </submittedName>
</protein>
<sequence>MAEDHDAVDAAVRPSSVALNNADASDTSSSLRLAIDGLIRPVLPDSPIEPGSATIRLVDSASGRIKSVEVKAGARLAAVAGKNEKEDSCYYSVADIPSLISSSSSSLVTTNCRDFASPLLSDSLQSESDPRLCEAVLRSVFAPRAPGESLDDCVKNAEIVKRAFTLHDTVYSKAESRALKVAQYRRAEVQMKLEALQRDDDVLVPPSQFQDPALYQRWKVEELQRLSDLVTLFGNLPSFSGGVQVEILSGEDLKPTNTSCTICSLPAFNKKPAEISVYCSVSILPATRPPVTTPSPASESSEADGLHNPVFLSEVVVCTGNADWQTQSPWTPITSLQDQILIEVWEKVEAVKVADPDPVETVSKTPGQISNFRQFARRQSSKRKKRVAPWSSDTFLGQVKLSFSRIESQALAQGGVQGQTPATSYMLVDDRGKQGMSTIQLKFNCSCERFYRDAPPNKLLLMPPIEEIETAFDNLVCIAFHTEKQDSWQLGPQWRQIVYGFGAHYRIREERCALGVVNIMAGLFQQDARYCQGIVQEWLPACNAAKDGRLTQNELALHCHIVVSLMKPAINSMENFHSVFQGEEAAGVIPTLIELLGLILRWDPDPSELIVPLRAWIQNGCESRLNNQVLGETDGDGMREMSAQSLIQGVQMIRTDLIEYRTTFKGSFPNNFDLHQVAASMYYQLISHYLVTFVGNASVNISTKESEDLIAELSLLHEDLVNSGAQIKLLDLKSFLDHCDSSTQNTGKQAQVLQSI</sequence>
<evidence type="ECO:0000313" key="1">
    <source>
        <dbReference type="EMBL" id="CAK9267852.1"/>
    </source>
</evidence>
<dbReference type="InterPro" id="IPR008528">
    <property type="entry name" value="unc-13_homologue"/>
</dbReference>